<organism evidence="11 12">
    <name type="scientific">Eiseniibacteriota bacterium</name>
    <dbReference type="NCBI Taxonomy" id="2212470"/>
    <lineage>
        <taxon>Bacteria</taxon>
        <taxon>Candidatus Eiseniibacteriota</taxon>
    </lineage>
</organism>
<dbReference type="Gene3D" id="3.30.70.1400">
    <property type="entry name" value="Aminomethyltransferase beta-barrel domains"/>
    <property type="match status" value="1"/>
</dbReference>
<dbReference type="GO" id="GO:0004047">
    <property type="term" value="F:aminomethyltransferase activity"/>
    <property type="evidence" value="ECO:0007669"/>
    <property type="project" value="UniProtKB-UniRule"/>
</dbReference>
<evidence type="ECO:0000256" key="5">
    <source>
        <dbReference type="ARBA" id="ARBA00031395"/>
    </source>
</evidence>
<evidence type="ECO:0000256" key="7">
    <source>
        <dbReference type="HAMAP-Rule" id="MF_00259"/>
    </source>
</evidence>
<evidence type="ECO:0000313" key="12">
    <source>
        <dbReference type="Proteomes" id="UP000697710"/>
    </source>
</evidence>
<evidence type="ECO:0000259" key="9">
    <source>
        <dbReference type="Pfam" id="PF01571"/>
    </source>
</evidence>
<dbReference type="InterPro" id="IPR013977">
    <property type="entry name" value="GcvT_C"/>
</dbReference>
<dbReference type="Gene3D" id="3.30.1360.120">
    <property type="entry name" value="Probable tRNA modification gtpase trme, domain 1"/>
    <property type="match status" value="1"/>
</dbReference>
<dbReference type="NCBIfam" id="NF001567">
    <property type="entry name" value="PRK00389.1"/>
    <property type="match status" value="1"/>
</dbReference>
<proteinExistence type="inferred from homology"/>
<evidence type="ECO:0000256" key="3">
    <source>
        <dbReference type="ARBA" id="ARBA00022576"/>
    </source>
</evidence>
<evidence type="ECO:0000256" key="8">
    <source>
        <dbReference type="PIRSR" id="PIRSR006487-1"/>
    </source>
</evidence>
<gene>
    <name evidence="7 11" type="primary">gcvT</name>
    <name evidence="11" type="ORF">KC729_08945</name>
</gene>
<dbReference type="InterPro" id="IPR006222">
    <property type="entry name" value="GCVT_N"/>
</dbReference>
<evidence type="ECO:0000256" key="2">
    <source>
        <dbReference type="ARBA" id="ARBA00012616"/>
    </source>
</evidence>
<feature type="domain" description="GCVT N-terminal" evidence="9">
    <location>
        <begin position="10"/>
        <end position="268"/>
    </location>
</feature>
<keyword evidence="4 7" id="KW-0808">Transferase</keyword>
<dbReference type="InterPro" id="IPR006223">
    <property type="entry name" value="GcvT"/>
</dbReference>
<dbReference type="Gene3D" id="4.10.1250.10">
    <property type="entry name" value="Aminomethyltransferase fragment"/>
    <property type="match status" value="1"/>
</dbReference>
<dbReference type="AlphaFoldDB" id="A0A956RPE6"/>
<dbReference type="GO" id="GO:0008483">
    <property type="term" value="F:transaminase activity"/>
    <property type="evidence" value="ECO:0007669"/>
    <property type="project" value="UniProtKB-KW"/>
</dbReference>
<dbReference type="Pfam" id="PF08669">
    <property type="entry name" value="GCV_T_C"/>
    <property type="match status" value="1"/>
</dbReference>
<dbReference type="Pfam" id="PF01571">
    <property type="entry name" value="GCV_T"/>
    <property type="match status" value="1"/>
</dbReference>
<reference evidence="11" key="2">
    <citation type="journal article" date="2021" name="Microbiome">
        <title>Successional dynamics and alternative stable states in a saline activated sludge microbial community over 9 years.</title>
        <authorList>
            <person name="Wang Y."/>
            <person name="Ye J."/>
            <person name="Ju F."/>
            <person name="Liu L."/>
            <person name="Boyd J.A."/>
            <person name="Deng Y."/>
            <person name="Parks D.H."/>
            <person name="Jiang X."/>
            <person name="Yin X."/>
            <person name="Woodcroft B.J."/>
            <person name="Tyson G.W."/>
            <person name="Hugenholtz P."/>
            <person name="Polz M.F."/>
            <person name="Zhang T."/>
        </authorList>
    </citation>
    <scope>NUCLEOTIDE SEQUENCE</scope>
    <source>
        <strain evidence="11">HKST-UBA01</strain>
    </source>
</reference>
<reference evidence="11" key="1">
    <citation type="submission" date="2020-04" db="EMBL/GenBank/DDBJ databases">
        <authorList>
            <person name="Zhang T."/>
        </authorList>
    </citation>
    <scope>NUCLEOTIDE SEQUENCE</scope>
    <source>
        <strain evidence="11">HKST-UBA01</strain>
    </source>
</reference>
<evidence type="ECO:0000256" key="1">
    <source>
        <dbReference type="ARBA" id="ARBA00008609"/>
    </source>
</evidence>
<dbReference type="PANTHER" id="PTHR43757">
    <property type="entry name" value="AMINOMETHYLTRANSFERASE"/>
    <property type="match status" value="1"/>
</dbReference>
<evidence type="ECO:0000256" key="4">
    <source>
        <dbReference type="ARBA" id="ARBA00022679"/>
    </source>
</evidence>
<dbReference type="PANTHER" id="PTHR43757:SF2">
    <property type="entry name" value="AMINOMETHYLTRANSFERASE, MITOCHONDRIAL"/>
    <property type="match status" value="1"/>
</dbReference>
<dbReference type="Gene3D" id="2.40.30.110">
    <property type="entry name" value="Aminomethyltransferase beta-barrel domains"/>
    <property type="match status" value="1"/>
</dbReference>
<comment type="similarity">
    <text evidence="1 7">Belongs to the GcvT family.</text>
</comment>
<dbReference type="NCBIfam" id="TIGR00528">
    <property type="entry name" value="gcvT"/>
    <property type="match status" value="1"/>
</dbReference>
<sequence length="375" mass="40392">MGDALKRTPLHARHVELGGKMVPFGGWDMPLHYPPGILQEHQAVRSVAGLFDVSHMGRYFVRGPGALAFANHLIANNLAKIEPGRLLYTAMCNQGGGVLDDVTVYRLDHEVMLVVNASNRARIWEWATERLAEWSGPAASLHDESAELGQLALQGPRAQEFVAAAVAHDLDSVGYYQFAETTLLGKRALISRNGYTGEDGFEIYLPADHVGAVWDAILDAGREAGMLPAGLGCRDTLRLEMAYCLYGNELSLDVSPLEAGLGWTVKLKQSEPFLGQDSLRAQKDAGIPRQLIGFQVEGKRLARPGQGIFTGAGEGEPIGHVTSGGFSPSLQVGIGLGLVRTESVSSGDTIEIDVRGARVAATVVERPFYKQGSHR</sequence>
<dbReference type="PIRSF" id="PIRSF006487">
    <property type="entry name" value="GcvT"/>
    <property type="match status" value="1"/>
</dbReference>
<evidence type="ECO:0000313" key="11">
    <source>
        <dbReference type="EMBL" id="MCA9727795.1"/>
    </source>
</evidence>
<dbReference type="EC" id="2.1.2.10" evidence="2 7"/>
<name>A0A956RPE6_UNCEI</name>
<protein>
    <recommendedName>
        <fullName evidence="2 7">Aminomethyltransferase</fullName>
        <ecNumber evidence="2 7">2.1.2.10</ecNumber>
    </recommendedName>
    <alternativeName>
        <fullName evidence="5 7">Glycine cleavage system T protein</fullName>
    </alternativeName>
</protein>
<accession>A0A956RPE6</accession>
<dbReference type="InterPro" id="IPR028896">
    <property type="entry name" value="GcvT/YgfZ/DmdA"/>
</dbReference>
<keyword evidence="3 7" id="KW-0032">Aminotransferase</keyword>
<dbReference type="EMBL" id="JAGQHR010000238">
    <property type="protein sequence ID" value="MCA9727795.1"/>
    <property type="molecule type" value="Genomic_DNA"/>
</dbReference>
<comment type="subunit">
    <text evidence="7">The glycine cleavage system is composed of four proteins: P, T, L and H.</text>
</comment>
<dbReference type="SUPFAM" id="SSF103025">
    <property type="entry name" value="Folate-binding domain"/>
    <property type="match status" value="1"/>
</dbReference>
<comment type="catalytic activity">
    <reaction evidence="6 7">
        <text>N(6)-[(R)-S(8)-aminomethyldihydrolipoyl]-L-lysyl-[protein] + (6S)-5,6,7,8-tetrahydrofolate = N(6)-[(R)-dihydrolipoyl]-L-lysyl-[protein] + (6R)-5,10-methylene-5,6,7,8-tetrahydrofolate + NH4(+)</text>
        <dbReference type="Rhea" id="RHEA:16945"/>
        <dbReference type="Rhea" id="RHEA-COMP:10475"/>
        <dbReference type="Rhea" id="RHEA-COMP:10492"/>
        <dbReference type="ChEBI" id="CHEBI:15636"/>
        <dbReference type="ChEBI" id="CHEBI:28938"/>
        <dbReference type="ChEBI" id="CHEBI:57453"/>
        <dbReference type="ChEBI" id="CHEBI:83100"/>
        <dbReference type="ChEBI" id="CHEBI:83143"/>
        <dbReference type="EC" id="2.1.2.10"/>
    </reaction>
</comment>
<evidence type="ECO:0000256" key="6">
    <source>
        <dbReference type="ARBA" id="ARBA00047665"/>
    </source>
</evidence>
<feature type="binding site" evidence="8">
    <location>
        <position position="202"/>
    </location>
    <ligand>
        <name>substrate</name>
    </ligand>
</feature>
<dbReference type="GO" id="GO:0005829">
    <property type="term" value="C:cytosol"/>
    <property type="evidence" value="ECO:0007669"/>
    <property type="project" value="TreeGrafter"/>
</dbReference>
<dbReference type="HAMAP" id="MF_00259">
    <property type="entry name" value="GcvT"/>
    <property type="match status" value="1"/>
</dbReference>
<dbReference type="GO" id="GO:0019464">
    <property type="term" value="P:glycine decarboxylation via glycine cleavage system"/>
    <property type="evidence" value="ECO:0007669"/>
    <property type="project" value="UniProtKB-UniRule"/>
</dbReference>
<dbReference type="InterPro" id="IPR027266">
    <property type="entry name" value="TrmE/GcvT-like"/>
</dbReference>
<dbReference type="InterPro" id="IPR022903">
    <property type="entry name" value="GcvT_bac"/>
</dbReference>
<dbReference type="FunFam" id="4.10.1250.10:FF:000001">
    <property type="entry name" value="Aminomethyltransferase"/>
    <property type="match status" value="1"/>
</dbReference>
<dbReference type="SUPFAM" id="SSF101790">
    <property type="entry name" value="Aminomethyltransferase beta-barrel domain"/>
    <property type="match status" value="1"/>
</dbReference>
<comment type="function">
    <text evidence="7">The glycine cleavage system catalyzes the degradation of glycine.</text>
</comment>
<dbReference type="Proteomes" id="UP000697710">
    <property type="component" value="Unassembled WGS sequence"/>
</dbReference>
<evidence type="ECO:0000259" key="10">
    <source>
        <dbReference type="Pfam" id="PF08669"/>
    </source>
</evidence>
<feature type="domain" description="Aminomethyltransferase C-terminal" evidence="10">
    <location>
        <begin position="289"/>
        <end position="370"/>
    </location>
</feature>
<dbReference type="InterPro" id="IPR029043">
    <property type="entry name" value="GcvT/YgfZ_C"/>
</dbReference>
<dbReference type="GO" id="GO:0005960">
    <property type="term" value="C:glycine cleavage complex"/>
    <property type="evidence" value="ECO:0007669"/>
    <property type="project" value="InterPro"/>
</dbReference>
<comment type="caution">
    <text evidence="11">The sequence shown here is derived from an EMBL/GenBank/DDBJ whole genome shotgun (WGS) entry which is preliminary data.</text>
</comment>